<dbReference type="PANTHER" id="PTHR37534:SF26">
    <property type="entry name" value="TRANSCRIPTION FACTOR, PUTATIVE-RELATED"/>
    <property type="match status" value="1"/>
</dbReference>
<reference evidence="3 4" key="1">
    <citation type="submission" date="2019-04" db="EMBL/GenBank/DDBJ databases">
        <authorList>
            <consortium name="DOE Joint Genome Institute"/>
            <person name="Mondo S."/>
            <person name="Kjaerbolling I."/>
            <person name="Vesth T."/>
            <person name="Frisvad J.C."/>
            <person name="Nybo J.L."/>
            <person name="Theobald S."/>
            <person name="Kildgaard S."/>
            <person name="Isbrandt T."/>
            <person name="Kuo A."/>
            <person name="Sato A."/>
            <person name="Lyhne E.K."/>
            <person name="Kogle M.E."/>
            <person name="Wiebenga A."/>
            <person name="Kun R.S."/>
            <person name="Lubbers R.J."/>
            <person name="Makela M.R."/>
            <person name="Barry K."/>
            <person name="Chovatia M."/>
            <person name="Clum A."/>
            <person name="Daum C."/>
            <person name="Haridas S."/>
            <person name="He G."/>
            <person name="LaButti K."/>
            <person name="Lipzen A."/>
            <person name="Riley R."/>
            <person name="Salamov A."/>
            <person name="Simmons B.A."/>
            <person name="Magnuson J.K."/>
            <person name="Henrissat B."/>
            <person name="Mortensen U.H."/>
            <person name="Larsen T.O."/>
            <person name="Devries R.P."/>
            <person name="Grigoriev I.V."/>
            <person name="Machida M."/>
            <person name="Baker S.E."/>
            <person name="Andersen M.R."/>
            <person name="Cantor M.N."/>
            <person name="Hua S.X."/>
        </authorList>
    </citation>
    <scope>NUCLEOTIDE SEQUENCE [LARGE SCALE GENOMIC DNA]</scope>
    <source>
        <strain evidence="3 4">CBS 119388</strain>
    </source>
</reference>
<protein>
    <submittedName>
        <fullName evidence="3">Fungal-specific transcription factor domain-containing protein</fullName>
    </submittedName>
</protein>
<evidence type="ECO:0000256" key="2">
    <source>
        <dbReference type="ARBA" id="ARBA00023242"/>
    </source>
</evidence>
<dbReference type="RefSeq" id="XP_031946702.1">
    <property type="nucleotide sequence ID" value="XM_032078403.1"/>
</dbReference>
<dbReference type="GO" id="GO:0000976">
    <property type="term" value="F:transcription cis-regulatory region binding"/>
    <property type="evidence" value="ECO:0007669"/>
    <property type="project" value="TreeGrafter"/>
</dbReference>
<name>A0A5N7DTL1_9EURO</name>
<dbReference type="AlphaFoldDB" id="A0A5N7DTL1"/>
<dbReference type="GO" id="GO:0005634">
    <property type="term" value="C:nucleus"/>
    <property type="evidence" value="ECO:0007669"/>
    <property type="project" value="UniProtKB-SubCell"/>
</dbReference>
<dbReference type="EMBL" id="ML736740">
    <property type="protein sequence ID" value="KAE8409383.1"/>
    <property type="molecule type" value="Genomic_DNA"/>
</dbReference>
<accession>A0A5N7DTL1</accession>
<evidence type="ECO:0000256" key="1">
    <source>
        <dbReference type="ARBA" id="ARBA00004123"/>
    </source>
</evidence>
<comment type="subcellular location">
    <subcellularLocation>
        <location evidence="1">Nucleus</location>
    </subcellularLocation>
</comment>
<dbReference type="PANTHER" id="PTHR37534">
    <property type="entry name" value="TRANSCRIPTIONAL ACTIVATOR PROTEIN UGA3"/>
    <property type="match status" value="1"/>
</dbReference>
<dbReference type="OrthoDB" id="5213892at2759"/>
<dbReference type="Proteomes" id="UP000325579">
    <property type="component" value="Unassembled WGS sequence"/>
</dbReference>
<organism evidence="3 4">
    <name type="scientific">Aspergillus pseudonomiae</name>
    <dbReference type="NCBI Taxonomy" id="1506151"/>
    <lineage>
        <taxon>Eukaryota</taxon>
        <taxon>Fungi</taxon>
        <taxon>Dikarya</taxon>
        <taxon>Ascomycota</taxon>
        <taxon>Pezizomycotina</taxon>
        <taxon>Eurotiomycetes</taxon>
        <taxon>Eurotiomycetidae</taxon>
        <taxon>Eurotiales</taxon>
        <taxon>Aspergillaceae</taxon>
        <taxon>Aspergillus</taxon>
        <taxon>Aspergillus subgen. Circumdati</taxon>
    </lineage>
</organism>
<dbReference type="InterPro" id="IPR021858">
    <property type="entry name" value="Fun_TF"/>
</dbReference>
<gene>
    <name evidence="3" type="ORF">BDV37DRAFT_112481</name>
</gene>
<proteinExistence type="predicted"/>
<dbReference type="GeneID" id="43663094"/>
<dbReference type="Pfam" id="PF11951">
    <property type="entry name" value="Fungal_trans_2"/>
    <property type="match status" value="1"/>
</dbReference>
<dbReference type="GO" id="GO:0003700">
    <property type="term" value="F:DNA-binding transcription factor activity"/>
    <property type="evidence" value="ECO:0007669"/>
    <property type="project" value="TreeGrafter"/>
</dbReference>
<keyword evidence="4" id="KW-1185">Reference proteome</keyword>
<evidence type="ECO:0000313" key="3">
    <source>
        <dbReference type="EMBL" id="KAE8409383.1"/>
    </source>
</evidence>
<evidence type="ECO:0000313" key="4">
    <source>
        <dbReference type="Proteomes" id="UP000325579"/>
    </source>
</evidence>
<sequence>MSVAKKTQEREISLLMHYVDDVFPHQFPFYHSQYVGKREWLLPLLSSTRSVYYATLCLSLLHKEKCFNLDQPESVSFCQEERLRYYILALRETQQLLLKLSPVYNLDTIRYCIPSLASALHLISYESTCPVYGDWKVHLQAATSLIPILVGSWNSMIKPIKHTSSLWTGLTLSDFHDLHTEGSLSYENAGAFRFLTNALAVTGILSFISTGPTAALSDYRYLMDSTYDMVQCDQFLGCENWVLSAILDVGMLDRWKREEEENRRLSFRELASRAKRVEDSLENGIRALSAKITSSPDAVIYITRIYASSTLTYLHSVVSGLNPDLSEIRDSVSRTIELLKELSNRRLLASLTWPLCVTGCMADPDQGACFHSLVISAEISPQSLRHTWTALQIIKDVWKARSSWWGQTLPKWEQILCIDGSPILLI</sequence>
<dbReference type="GO" id="GO:0045944">
    <property type="term" value="P:positive regulation of transcription by RNA polymerase II"/>
    <property type="evidence" value="ECO:0007669"/>
    <property type="project" value="TreeGrafter"/>
</dbReference>
<keyword evidence="2" id="KW-0539">Nucleus</keyword>